<dbReference type="Proteomes" id="UP000576616">
    <property type="component" value="Unassembled WGS sequence"/>
</dbReference>
<evidence type="ECO:0000256" key="1">
    <source>
        <dbReference type="ARBA" id="ARBA00022490"/>
    </source>
</evidence>
<keyword evidence="2 6" id="KW-0698">rRNA processing</keyword>
<dbReference type="Proteomes" id="UP000382436">
    <property type="component" value="Unassembled WGS sequence"/>
</dbReference>
<dbReference type="OrthoDB" id="9808773at2"/>
<feature type="binding site" evidence="6">
    <location>
        <position position="135"/>
    </location>
    <ligand>
        <name>S-adenosyl-L-methionine</name>
        <dbReference type="ChEBI" id="CHEBI:59789"/>
    </ligand>
</feature>
<keyword evidence="3 6" id="KW-0489">Methyltransferase</keyword>
<dbReference type="InterPro" id="IPR003682">
    <property type="entry name" value="rRNA_ssu_MeTfrase_G"/>
</dbReference>
<dbReference type="InterPro" id="IPR029063">
    <property type="entry name" value="SAM-dependent_MTases_sf"/>
</dbReference>
<reference evidence="9 14" key="2">
    <citation type="submission" date="2018-05" db="EMBL/GenBank/DDBJ databases">
        <authorList>
            <consortium name="PulseNet: The National Subtyping Network for Foodborne Disease Surveillance"/>
            <person name="Tarr C.L."/>
            <person name="Trees E."/>
            <person name="Katz L.S."/>
            <person name="Carleton-Romer H.A."/>
            <person name="Stroika S."/>
            <person name="Kucerova Z."/>
            <person name="Roache K.F."/>
            <person name="Sabol A.L."/>
            <person name="Besser J."/>
            <person name="Gerner-Smidt P."/>
        </authorList>
    </citation>
    <scope>NUCLEOTIDE SEQUENCE [LARGE SCALE GENOMIC DNA]</scope>
    <source>
        <strain evidence="9 14">PNUSAC001435</strain>
        <strain evidence="7 16">PNUSAC007828</strain>
    </source>
</reference>
<comment type="caution">
    <text evidence="6">Lacks conserved residue(s) required for the propagation of feature annotation.</text>
</comment>
<evidence type="ECO:0000313" key="7">
    <source>
        <dbReference type="EMBL" id="EAH8157902.1"/>
    </source>
</evidence>
<evidence type="ECO:0000313" key="12">
    <source>
        <dbReference type="Proteomes" id="UP000352088"/>
    </source>
</evidence>
<comment type="similarity">
    <text evidence="6">Belongs to the methyltransferase superfamily. RNA methyltransferase RsmG family.</text>
</comment>
<dbReference type="Proteomes" id="UP000557830">
    <property type="component" value="Unassembled WGS sequence"/>
</dbReference>
<dbReference type="RefSeq" id="WP_002781929.1">
    <property type="nucleotide sequence ID" value="NZ_AANHVQ020000008.1"/>
</dbReference>
<dbReference type="Pfam" id="PF02527">
    <property type="entry name" value="GidB"/>
    <property type="match status" value="1"/>
</dbReference>
<protein>
    <recommendedName>
        <fullName evidence="6">Ribosomal RNA small subunit methyltransferase G</fullName>
        <ecNumber evidence="6">2.1.1.-</ecNumber>
    </recommendedName>
    <alternativeName>
        <fullName evidence="6">16S rRNA 7-methylguanosine methyltransferase</fullName>
        <shortName evidence="6">16S rRNA m7G methyltransferase</shortName>
    </alternativeName>
</protein>
<dbReference type="STRING" id="195.ATE51_01634"/>
<evidence type="ECO:0000313" key="11">
    <source>
        <dbReference type="EMBL" id="EAL6849997.1"/>
    </source>
</evidence>
<dbReference type="PANTHER" id="PTHR31760:SF0">
    <property type="entry name" value="S-ADENOSYL-L-METHIONINE-DEPENDENT METHYLTRANSFERASES SUPERFAMILY PROTEIN"/>
    <property type="match status" value="1"/>
</dbReference>
<evidence type="ECO:0000256" key="4">
    <source>
        <dbReference type="ARBA" id="ARBA00022679"/>
    </source>
</evidence>
<name>A0A0Q2JHU5_CAMCO</name>
<evidence type="ECO:0000256" key="2">
    <source>
        <dbReference type="ARBA" id="ARBA00022552"/>
    </source>
</evidence>
<dbReference type="Proteomes" id="UP000352088">
    <property type="component" value="Unassembled WGS sequence"/>
</dbReference>
<evidence type="ECO:0000313" key="15">
    <source>
        <dbReference type="Proteomes" id="UP000557830"/>
    </source>
</evidence>
<feature type="binding site" evidence="6">
    <location>
        <position position="75"/>
    </location>
    <ligand>
        <name>S-adenosyl-L-methionine</name>
        <dbReference type="ChEBI" id="CHEBI:59789"/>
    </ligand>
</feature>
<gene>
    <name evidence="6 8" type="primary">rsmG</name>
    <name evidence="8" type="ORF">BU953_02635</name>
    <name evidence="9" type="ORF">BZ274_00620</name>
    <name evidence="10" type="ORF">CJD00_08470</name>
    <name evidence="11" type="ORF">DSX26_00760</name>
    <name evidence="7" type="ORF">ES716_08285</name>
</gene>
<evidence type="ECO:0000256" key="6">
    <source>
        <dbReference type="HAMAP-Rule" id="MF_00074"/>
    </source>
</evidence>
<reference evidence="10 13" key="3">
    <citation type="submission" date="2018-05" db="EMBL/GenBank/DDBJ databases">
        <authorList>
            <consortium name="GenomeTrakr network: Whole genome sequencing for foodborne pathogen traceback"/>
        </authorList>
    </citation>
    <scope>NUCLEOTIDE SEQUENCE [LARGE SCALE GENOMIC DNA]</scope>
    <source>
        <strain evidence="10 13">NC_C6016</strain>
    </source>
</reference>
<keyword evidence="5 6" id="KW-0949">S-adenosyl-L-methionine</keyword>
<dbReference type="EC" id="2.1.1.-" evidence="6"/>
<reference evidence="8 15" key="1">
    <citation type="submission" date="2018-05" db="EMBL/GenBank/DDBJ databases">
        <authorList>
            <consortium name="NARMS: The National Antimicrobial Resistance Monitoring System"/>
        </authorList>
    </citation>
    <scope>NUCLEOTIDE SEQUENCE [LARGE SCALE GENOMIC DNA]</scope>
    <source>
        <strain evidence="11 12">CVM N17C548</strain>
        <strain evidence="8 15">FSIS1609200</strain>
    </source>
</reference>
<comment type="function">
    <text evidence="6">Specifically methylates the N7 position of a guanine in 16S rRNA.</text>
</comment>
<dbReference type="EMBL" id="AACQHW010000001">
    <property type="protein sequence ID" value="EAL6849997.1"/>
    <property type="molecule type" value="Genomic_DNA"/>
</dbReference>
<evidence type="ECO:0000256" key="5">
    <source>
        <dbReference type="ARBA" id="ARBA00022691"/>
    </source>
</evidence>
<dbReference type="PIRSF" id="PIRSF003078">
    <property type="entry name" value="GidB"/>
    <property type="match status" value="1"/>
</dbReference>
<sequence>MNLDFLNLILSDFNEEDFRAKLKIYKEILNKFNRIHNLTQLKNIDENILDSIEILKYFDFSKAKNIVDIGSGAGFPAIFLAFILPSNFHLFEPNPKKAAFLRSIKIECNLTNLTVYKEKVENYKSSFKADIITSRALMDVKPLIKLCLNISDQKTIFILWKGSEIFDEVEGLKDYDIFENGLRRYCVLKNTQSGMNTTL</sequence>
<dbReference type="KEGG" id="ccoo:ATE51_01634"/>
<evidence type="ECO:0000313" key="13">
    <source>
        <dbReference type="Proteomes" id="UP000361993"/>
    </source>
</evidence>
<dbReference type="KEGG" id="ccof:VC76_04820"/>
<comment type="caution">
    <text evidence="8">The sequence shown here is derived from an EMBL/GenBank/DDBJ whole genome shotgun (WGS) entry which is preliminary data.</text>
</comment>
<dbReference type="SUPFAM" id="SSF53335">
    <property type="entry name" value="S-adenosyl-L-methionine-dependent methyltransferases"/>
    <property type="match status" value="1"/>
</dbReference>
<evidence type="ECO:0000313" key="16">
    <source>
        <dbReference type="Proteomes" id="UP000576616"/>
    </source>
</evidence>
<dbReference type="AlphaFoldDB" id="A0A0Q2JHU5"/>
<dbReference type="EMBL" id="AACBVJ010000001">
    <property type="protein sequence ID" value="EAJ9196706.1"/>
    <property type="molecule type" value="Genomic_DNA"/>
</dbReference>
<evidence type="ECO:0000313" key="9">
    <source>
        <dbReference type="EMBL" id="EAJ9196706.1"/>
    </source>
</evidence>
<organism evidence="8 15">
    <name type="scientific">Campylobacter coli</name>
    <dbReference type="NCBI Taxonomy" id="195"/>
    <lineage>
        <taxon>Bacteria</taxon>
        <taxon>Pseudomonadati</taxon>
        <taxon>Campylobacterota</taxon>
        <taxon>Epsilonproteobacteria</taxon>
        <taxon>Campylobacterales</taxon>
        <taxon>Campylobacteraceae</taxon>
        <taxon>Campylobacter</taxon>
    </lineage>
</organism>
<dbReference type="PANTHER" id="PTHR31760">
    <property type="entry name" value="S-ADENOSYL-L-METHIONINE-DEPENDENT METHYLTRANSFERASES SUPERFAMILY PROTEIN"/>
    <property type="match status" value="1"/>
</dbReference>
<accession>A0A0Q2JHU5</accession>
<proteinExistence type="inferred from homology"/>
<dbReference type="GO" id="GO:0005829">
    <property type="term" value="C:cytosol"/>
    <property type="evidence" value="ECO:0007669"/>
    <property type="project" value="TreeGrafter"/>
</dbReference>
<evidence type="ECO:0000313" key="10">
    <source>
        <dbReference type="EMBL" id="EAK1510281.1"/>
    </source>
</evidence>
<dbReference type="eggNOG" id="COG0357">
    <property type="taxonomic scope" value="Bacteria"/>
</dbReference>
<keyword evidence="4 6" id="KW-0808">Transferase</keyword>
<dbReference type="Proteomes" id="UP000361993">
    <property type="component" value="Unassembled WGS sequence"/>
</dbReference>
<feature type="binding site" evidence="6">
    <location>
        <position position="70"/>
    </location>
    <ligand>
        <name>S-adenosyl-L-methionine</name>
        <dbReference type="ChEBI" id="CHEBI:59789"/>
    </ligand>
</feature>
<evidence type="ECO:0000256" key="3">
    <source>
        <dbReference type="ARBA" id="ARBA00022603"/>
    </source>
</evidence>
<dbReference type="HAMAP" id="MF_00074">
    <property type="entry name" value="16SrRNA_methyltr_G"/>
    <property type="match status" value="1"/>
</dbReference>
<dbReference type="GO" id="GO:0070043">
    <property type="term" value="F:rRNA (guanine-N7-)-methyltransferase activity"/>
    <property type="evidence" value="ECO:0007669"/>
    <property type="project" value="UniProtKB-UniRule"/>
</dbReference>
<dbReference type="Gene3D" id="3.40.50.150">
    <property type="entry name" value="Vaccinia Virus protein VP39"/>
    <property type="match status" value="1"/>
</dbReference>
<feature type="binding site" evidence="6">
    <location>
        <begin position="120"/>
        <end position="121"/>
    </location>
    <ligand>
        <name>S-adenosyl-L-methionine</name>
        <dbReference type="ChEBI" id="CHEBI:59789"/>
    </ligand>
</feature>
<evidence type="ECO:0000313" key="14">
    <source>
        <dbReference type="Proteomes" id="UP000382436"/>
    </source>
</evidence>
<dbReference type="EMBL" id="AABUYW010000003">
    <property type="protein sequence ID" value="EAJ1076526.1"/>
    <property type="molecule type" value="Genomic_DNA"/>
</dbReference>
<dbReference type="EMBL" id="AACDUL010000019">
    <property type="protein sequence ID" value="EAK1510281.1"/>
    <property type="molecule type" value="Genomic_DNA"/>
</dbReference>
<dbReference type="EMBL" id="AABKAB010000020">
    <property type="protein sequence ID" value="EAH8157902.1"/>
    <property type="molecule type" value="Genomic_DNA"/>
</dbReference>
<dbReference type="NCBIfam" id="TIGR00138">
    <property type="entry name" value="rsmG_gidB"/>
    <property type="match status" value="1"/>
</dbReference>
<comment type="subcellular location">
    <subcellularLocation>
        <location evidence="6">Cytoplasm</location>
    </subcellularLocation>
</comment>
<evidence type="ECO:0000313" key="8">
    <source>
        <dbReference type="EMBL" id="EAJ1076526.1"/>
    </source>
</evidence>
<keyword evidence="1 6" id="KW-0963">Cytoplasm</keyword>
<dbReference type="GeneID" id="66544049"/>